<dbReference type="PRINTS" id="PR00237">
    <property type="entry name" value="GPCRRHODOPSN"/>
</dbReference>
<evidence type="ECO:0000256" key="1">
    <source>
        <dbReference type="ARBA" id="ARBA00004651"/>
    </source>
</evidence>
<sequence length="299" mass="34008">MGISDVPEIQITMFFMVLLIYLITLAGNMTIFLLICLDHHLHTPMYFFLGNLSVVDMSCSTITLHKTLTSFITHDKTVSYLACMSQMYMFGSLTGHELLILTAMSYDRYVAVCNPLRYHMVMNTRTCIMLAFACWLMGFLQVVPPLGILFSFSCYSTNEVNHFFCDIVPLMKISCNDTSFLEMVFFLEGLFLLNLAPFVLTFIPYIFIIIAILKIRSNHGRRKAFYTCSSHLTVVILLYTTLVSQYLTPNLSSALDSKKLFALFNTAAVPMVNPIIYCLKNKDVKVALRRSLGKFKLIA</sequence>
<evidence type="ECO:0000313" key="12">
    <source>
        <dbReference type="EMBL" id="DBA20603.1"/>
    </source>
</evidence>
<dbReference type="AlphaFoldDB" id="A0AAV3AFA7"/>
<evidence type="ECO:0000256" key="6">
    <source>
        <dbReference type="ARBA" id="ARBA00023040"/>
    </source>
</evidence>
<keyword evidence="6" id="KW-0297">G-protein coupled receptor</keyword>
<feature type="domain" description="G-protein coupled receptors family 1 profile" evidence="11">
    <location>
        <begin position="27"/>
        <end position="277"/>
    </location>
</feature>
<evidence type="ECO:0000256" key="5">
    <source>
        <dbReference type="ARBA" id="ARBA00022989"/>
    </source>
</evidence>
<feature type="transmembrane region" description="Helical" evidence="10">
    <location>
        <begin position="127"/>
        <end position="152"/>
    </location>
</feature>
<dbReference type="PRINTS" id="PR00245">
    <property type="entry name" value="OLFACTORYR"/>
</dbReference>
<dbReference type="Gene3D" id="1.20.1070.10">
    <property type="entry name" value="Rhodopsin 7-helix transmembrane proteins"/>
    <property type="match status" value="1"/>
</dbReference>
<evidence type="ECO:0000259" key="11">
    <source>
        <dbReference type="PROSITE" id="PS50262"/>
    </source>
</evidence>
<reference evidence="12" key="1">
    <citation type="thesis" date="2020" institute="ProQuest LLC" country="789 East Eisenhower Parkway, Ann Arbor, MI, USA">
        <title>Comparative Genomics and Chromosome Evolution.</title>
        <authorList>
            <person name="Mudd A.B."/>
        </authorList>
    </citation>
    <scope>NUCLEOTIDE SEQUENCE</scope>
    <source>
        <strain evidence="12">1538</strain>
        <tissue evidence="12">Blood</tissue>
    </source>
</reference>
<keyword evidence="5 10" id="KW-1133">Transmembrane helix</keyword>
<evidence type="ECO:0000256" key="8">
    <source>
        <dbReference type="ARBA" id="ARBA00023170"/>
    </source>
</evidence>
<keyword evidence="4" id="KW-0716">Sensory transduction</keyword>
<dbReference type="InterPro" id="IPR000276">
    <property type="entry name" value="GPCR_Rhodpsn"/>
</dbReference>
<evidence type="ECO:0000256" key="3">
    <source>
        <dbReference type="ARBA" id="ARBA00022692"/>
    </source>
</evidence>
<dbReference type="GO" id="GO:0004930">
    <property type="term" value="F:G protein-coupled receptor activity"/>
    <property type="evidence" value="ECO:0007669"/>
    <property type="project" value="UniProtKB-KW"/>
</dbReference>
<evidence type="ECO:0000256" key="2">
    <source>
        <dbReference type="ARBA" id="ARBA00022475"/>
    </source>
</evidence>
<keyword evidence="3 10" id="KW-0812">Transmembrane</keyword>
<gene>
    <name evidence="12" type="ORF">GDO54_017363</name>
</gene>
<dbReference type="FunFam" id="1.20.1070.10:FF:000268">
    <property type="entry name" value="Putative olfactory receptor 2I1"/>
    <property type="match status" value="1"/>
</dbReference>
<dbReference type="EMBL" id="DYDO01000007">
    <property type="protein sequence ID" value="DBA20603.1"/>
    <property type="molecule type" value="Genomic_DNA"/>
</dbReference>
<keyword evidence="13" id="KW-1185">Reference proteome</keyword>
<comment type="caution">
    <text evidence="12">The sequence shown here is derived from an EMBL/GenBank/DDBJ whole genome shotgun (WGS) entry which is preliminary data.</text>
</comment>
<feature type="transmembrane region" description="Helical" evidence="10">
    <location>
        <begin position="190"/>
        <end position="213"/>
    </location>
</feature>
<dbReference type="PROSITE" id="PS50262">
    <property type="entry name" value="G_PROTEIN_RECEP_F1_2"/>
    <property type="match status" value="1"/>
</dbReference>
<accession>A0AAV3AFA7</accession>
<keyword evidence="4" id="KW-0552">Olfaction</keyword>
<dbReference type="GO" id="GO:0005886">
    <property type="term" value="C:plasma membrane"/>
    <property type="evidence" value="ECO:0007669"/>
    <property type="project" value="UniProtKB-SubCell"/>
</dbReference>
<keyword evidence="8" id="KW-0675">Receptor</keyword>
<dbReference type="InterPro" id="IPR017452">
    <property type="entry name" value="GPCR_Rhodpsn_7TM"/>
</dbReference>
<evidence type="ECO:0000256" key="9">
    <source>
        <dbReference type="ARBA" id="ARBA00023224"/>
    </source>
</evidence>
<feature type="transmembrane region" description="Helical" evidence="10">
    <location>
        <begin position="225"/>
        <end position="248"/>
    </location>
</feature>
<comment type="subcellular location">
    <subcellularLocation>
        <location evidence="1">Cell membrane</location>
        <topology evidence="1">Multi-pass membrane protein</topology>
    </subcellularLocation>
</comment>
<dbReference type="PANTHER" id="PTHR26452">
    <property type="entry name" value="OLFACTORY RECEPTOR"/>
    <property type="match status" value="1"/>
</dbReference>
<evidence type="ECO:0000256" key="10">
    <source>
        <dbReference type="SAM" id="Phobius"/>
    </source>
</evidence>
<dbReference type="SUPFAM" id="SSF81321">
    <property type="entry name" value="Family A G protein-coupled receptor-like"/>
    <property type="match status" value="1"/>
</dbReference>
<evidence type="ECO:0000256" key="7">
    <source>
        <dbReference type="ARBA" id="ARBA00023136"/>
    </source>
</evidence>
<feature type="transmembrane region" description="Helical" evidence="10">
    <location>
        <begin position="260"/>
        <end position="279"/>
    </location>
</feature>
<keyword evidence="7 10" id="KW-0472">Membrane</keyword>
<evidence type="ECO:0000313" key="13">
    <source>
        <dbReference type="Proteomes" id="UP001181693"/>
    </source>
</evidence>
<dbReference type="Pfam" id="PF13853">
    <property type="entry name" value="7tm_4"/>
    <property type="match status" value="1"/>
</dbReference>
<organism evidence="12 13">
    <name type="scientific">Pyxicephalus adspersus</name>
    <name type="common">African bullfrog</name>
    <dbReference type="NCBI Taxonomy" id="30357"/>
    <lineage>
        <taxon>Eukaryota</taxon>
        <taxon>Metazoa</taxon>
        <taxon>Chordata</taxon>
        <taxon>Craniata</taxon>
        <taxon>Vertebrata</taxon>
        <taxon>Euteleostomi</taxon>
        <taxon>Amphibia</taxon>
        <taxon>Batrachia</taxon>
        <taxon>Anura</taxon>
        <taxon>Neobatrachia</taxon>
        <taxon>Ranoidea</taxon>
        <taxon>Pyxicephalidae</taxon>
        <taxon>Pyxicephalinae</taxon>
        <taxon>Pyxicephalus</taxon>
    </lineage>
</organism>
<name>A0AAV3AFA7_PYXAD</name>
<keyword evidence="2" id="KW-1003">Cell membrane</keyword>
<dbReference type="Proteomes" id="UP001181693">
    <property type="component" value="Unassembled WGS sequence"/>
</dbReference>
<dbReference type="GO" id="GO:0004984">
    <property type="term" value="F:olfactory receptor activity"/>
    <property type="evidence" value="ECO:0007669"/>
    <property type="project" value="InterPro"/>
</dbReference>
<feature type="transmembrane region" description="Helical" evidence="10">
    <location>
        <begin position="12"/>
        <end position="34"/>
    </location>
</feature>
<keyword evidence="9" id="KW-0807">Transducer</keyword>
<dbReference type="InterPro" id="IPR050516">
    <property type="entry name" value="Olfactory_GPCR"/>
</dbReference>
<dbReference type="InterPro" id="IPR000725">
    <property type="entry name" value="Olfact_rcpt"/>
</dbReference>
<proteinExistence type="predicted"/>
<evidence type="ECO:0000256" key="4">
    <source>
        <dbReference type="ARBA" id="ARBA00022725"/>
    </source>
</evidence>
<dbReference type="CDD" id="cd13954">
    <property type="entry name" value="7tmA_OR"/>
    <property type="match status" value="1"/>
</dbReference>
<protein>
    <recommendedName>
        <fullName evidence="11">G-protein coupled receptors family 1 profile domain-containing protein</fullName>
    </recommendedName>
</protein>